<sequence length="166" mass="17943">MAAAFGGLLSLPSWAQQWTPETVAGSPLLSALEESTLADLAETIIPETDIPGAKSLGVPAYIQKIVNDCMDTKAQETLKNGLYTVSDLAQKSSGGKTFSGMDTNQRLNFLNQLNAGADEETKDFFKLVKSLTIRGFTTSEYFQTNINHYQLVPGFYHGCVPVSTGK</sequence>
<gene>
    <name evidence="1" type="ORF">C5O19_06195</name>
</gene>
<evidence type="ECO:0008006" key="3">
    <source>
        <dbReference type="Google" id="ProtNLM"/>
    </source>
</evidence>
<dbReference type="OrthoDB" id="6385145at2"/>
<dbReference type="EMBL" id="PTRA01000001">
    <property type="protein sequence ID" value="PQA59241.1"/>
    <property type="molecule type" value="Genomic_DNA"/>
</dbReference>
<dbReference type="Proteomes" id="UP000239590">
    <property type="component" value="Unassembled WGS sequence"/>
</dbReference>
<dbReference type="Pfam" id="PF13618">
    <property type="entry name" value="Gluconate_2-dh3"/>
    <property type="match status" value="1"/>
</dbReference>
<accession>A0A2S7IND0</accession>
<dbReference type="InterPro" id="IPR027056">
    <property type="entry name" value="Gluconate_2DH_su3"/>
</dbReference>
<keyword evidence="2" id="KW-1185">Reference proteome</keyword>
<reference evidence="2" key="1">
    <citation type="submission" date="2018-02" db="EMBL/GenBank/DDBJ databases">
        <title>Genome sequencing of Solimonas sp. HR-BB.</title>
        <authorList>
            <person name="Lee Y."/>
            <person name="Jeon C.O."/>
        </authorList>
    </citation>
    <scope>NUCLEOTIDE SEQUENCE [LARGE SCALE GENOMIC DNA]</scope>
    <source>
        <strain evidence="2">HR-U</strain>
    </source>
</reference>
<name>A0A2S7IND0_9BACT</name>
<comment type="caution">
    <text evidence="1">The sequence shown here is derived from an EMBL/GenBank/DDBJ whole genome shotgun (WGS) entry which is preliminary data.</text>
</comment>
<evidence type="ECO:0000313" key="1">
    <source>
        <dbReference type="EMBL" id="PQA59241.1"/>
    </source>
</evidence>
<dbReference type="RefSeq" id="WP_104710584.1">
    <property type="nucleotide sequence ID" value="NZ_PTRA01000001.1"/>
</dbReference>
<proteinExistence type="predicted"/>
<organism evidence="1 2">
    <name type="scientific">Siphonobacter curvatus</name>
    <dbReference type="NCBI Taxonomy" id="2094562"/>
    <lineage>
        <taxon>Bacteria</taxon>
        <taxon>Pseudomonadati</taxon>
        <taxon>Bacteroidota</taxon>
        <taxon>Cytophagia</taxon>
        <taxon>Cytophagales</taxon>
        <taxon>Cytophagaceae</taxon>
        <taxon>Siphonobacter</taxon>
    </lineage>
</organism>
<protein>
    <recommendedName>
        <fullName evidence="3">Gluconate 2-dehydrogenase subunit 3 family protein</fullName>
    </recommendedName>
</protein>
<dbReference type="AlphaFoldDB" id="A0A2S7IND0"/>
<evidence type="ECO:0000313" key="2">
    <source>
        <dbReference type="Proteomes" id="UP000239590"/>
    </source>
</evidence>